<dbReference type="GO" id="GO:0052717">
    <property type="term" value="F:tRNA-specific adenosine-34 deaminase activity"/>
    <property type="evidence" value="ECO:0007669"/>
    <property type="project" value="UniProtKB-EC"/>
</dbReference>
<dbReference type="Proteomes" id="UP000019335">
    <property type="component" value="Chromosome 1"/>
</dbReference>
<dbReference type="PANTHER" id="PTHR11079">
    <property type="entry name" value="CYTOSINE DEAMINASE FAMILY MEMBER"/>
    <property type="match status" value="1"/>
</dbReference>
<dbReference type="PANTHER" id="PTHR11079:SF179">
    <property type="entry name" value="TRNA(ADENINE(34)) DEAMINASE, CHLOROPLASTIC"/>
    <property type="match status" value="1"/>
</dbReference>
<keyword evidence="11" id="KW-1185">Reference proteome</keyword>
<reference evidence="10 11" key="1">
    <citation type="journal article" date="2014" name="Mol. Plant">
        <title>Chromosome Scale Genome Assembly and Transcriptome Profiling of Nannochloropsis gaditana in Nitrogen Depletion.</title>
        <authorList>
            <person name="Corteggiani Carpinelli E."/>
            <person name="Telatin A."/>
            <person name="Vitulo N."/>
            <person name="Forcato C."/>
            <person name="D'Angelo M."/>
            <person name="Schiavon R."/>
            <person name="Vezzi A."/>
            <person name="Giacometti G.M."/>
            <person name="Morosinotto T."/>
            <person name="Valle G."/>
        </authorList>
    </citation>
    <scope>NUCLEOTIDE SEQUENCE [LARGE SCALE GENOMIC DNA]</scope>
    <source>
        <strain evidence="10 11">B-31</strain>
    </source>
</reference>
<dbReference type="InterPro" id="IPR002125">
    <property type="entry name" value="CMP_dCMP_dom"/>
</dbReference>
<accession>W7UC12</accession>
<keyword evidence="5" id="KW-0378">Hydrolase</keyword>
<evidence type="ECO:0000256" key="6">
    <source>
        <dbReference type="ARBA" id="ARBA00022833"/>
    </source>
</evidence>
<organism evidence="10 11">
    <name type="scientific">Nannochloropsis gaditana</name>
    <dbReference type="NCBI Taxonomy" id="72520"/>
    <lineage>
        <taxon>Eukaryota</taxon>
        <taxon>Sar</taxon>
        <taxon>Stramenopiles</taxon>
        <taxon>Ochrophyta</taxon>
        <taxon>Eustigmatophyceae</taxon>
        <taxon>Eustigmatales</taxon>
        <taxon>Monodopsidaceae</taxon>
        <taxon>Nannochloropsis</taxon>
    </lineage>
</organism>
<evidence type="ECO:0000256" key="8">
    <source>
        <dbReference type="SAM" id="SignalP"/>
    </source>
</evidence>
<dbReference type="GO" id="GO:0002100">
    <property type="term" value="P:tRNA wobble adenosine to inosine editing"/>
    <property type="evidence" value="ECO:0007669"/>
    <property type="project" value="InterPro"/>
</dbReference>
<evidence type="ECO:0000256" key="2">
    <source>
        <dbReference type="ARBA" id="ARBA00012740"/>
    </source>
</evidence>
<dbReference type="AlphaFoldDB" id="W7UC12"/>
<evidence type="ECO:0000259" key="9">
    <source>
        <dbReference type="PROSITE" id="PS51747"/>
    </source>
</evidence>
<comment type="catalytic activity">
    <reaction evidence="7">
        <text>adenosine(34) in tRNA + H2O + H(+) = inosine(34) in tRNA + NH4(+)</text>
        <dbReference type="Rhea" id="RHEA:43168"/>
        <dbReference type="Rhea" id="RHEA-COMP:10373"/>
        <dbReference type="Rhea" id="RHEA-COMP:10374"/>
        <dbReference type="ChEBI" id="CHEBI:15377"/>
        <dbReference type="ChEBI" id="CHEBI:15378"/>
        <dbReference type="ChEBI" id="CHEBI:28938"/>
        <dbReference type="ChEBI" id="CHEBI:74411"/>
        <dbReference type="ChEBI" id="CHEBI:82852"/>
        <dbReference type="EC" id="3.5.4.33"/>
    </reaction>
</comment>
<comment type="caution">
    <text evidence="10">The sequence shown here is derived from an EMBL/GenBank/DDBJ whole genome shotgun (WGS) entry which is preliminary data.</text>
</comment>
<sequence length="238" mass="26034">MIRGKALQPRSVTFLALLSLLCPILLPTHAFLHTCRLSSPHARSFAVNSISTSASLRENQDEKYMALALIEAQAAFAAKEVPVGAVLVSSEGQVLATGRNRVEATGDASAHAELECLRAAALGAARHGQGKWRMLNCTLYVTLEPCLMCLGAVQSFRVQRVVYGARSTLLGAIESYVKVLEQAPHPFHSTLEVKGGVHAAQCGDLMKRFFAERRLESERMATKVREAQREEKRFDTVT</sequence>
<evidence type="ECO:0000256" key="1">
    <source>
        <dbReference type="ARBA" id="ARBA00001947"/>
    </source>
</evidence>
<dbReference type="SUPFAM" id="SSF53927">
    <property type="entry name" value="Cytidine deaminase-like"/>
    <property type="match status" value="1"/>
</dbReference>
<evidence type="ECO:0000313" key="10">
    <source>
        <dbReference type="EMBL" id="EWM30484.1"/>
    </source>
</evidence>
<keyword evidence="4" id="KW-0479">Metal-binding</keyword>
<keyword evidence="3" id="KW-0819">tRNA processing</keyword>
<dbReference type="OrthoDB" id="408702at2759"/>
<feature type="signal peptide" evidence="8">
    <location>
        <begin position="1"/>
        <end position="30"/>
    </location>
</feature>
<evidence type="ECO:0000256" key="7">
    <source>
        <dbReference type="ARBA" id="ARBA00048045"/>
    </source>
</evidence>
<dbReference type="GO" id="GO:0046872">
    <property type="term" value="F:metal ion binding"/>
    <property type="evidence" value="ECO:0007669"/>
    <property type="project" value="UniProtKB-KW"/>
</dbReference>
<dbReference type="InterPro" id="IPR028883">
    <property type="entry name" value="tRNA_aden_deaminase"/>
</dbReference>
<evidence type="ECO:0000256" key="5">
    <source>
        <dbReference type="ARBA" id="ARBA00022801"/>
    </source>
</evidence>
<dbReference type="EC" id="3.5.4.33" evidence="2"/>
<feature type="domain" description="CMP/dCMP-type deaminase" evidence="9">
    <location>
        <begin position="59"/>
        <end position="176"/>
    </location>
</feature>
<dbReference type="InterPro" id="IPR016193">
    <property type="entry name" value="Cytidine_deaminase-like"/>
</dbReference>
<evidence type="ECO:0000256" key="4">
    <source>
        <dbReference type="ARBA" id="ARBA00022723"/>
    </source>
</evidence>
<protein>
    <recommendedName>
        <fullName evidence="2">tRNA(adenine(34)) deaminase</fullName>
        <ecNumber evidence="2">3.5.4.33</ecNumber>
    </recommendedName>
</protein>
<evidence type="ECO:0000313" key="11">
    <source>
        <dbReference type="Proteomes" id="UP000019335"/>
    </source>
</evidence>
<dbReference type="PROSITE" id="PS51747">
    <property type="entry name" value="CYT_DCMP_DEAMINASES_2"/>
    <property type="match status" value="1"/>
</dbReference>
<dbReference type="Gene3D" id="3.40.140.10">
    <property type="entry name" value="Cytidine Deaminase, domain 2"/>
    <property type="match status" value="1"/>
</dbReference>
<evidence type="ECO:0000256" key="3">
    <source>
        <dbReference type="ARBA" id="ARBA00022694"/>
    </source>
</evidence>
<name>W7UC12_9STRA</name>
<keyword evidence="6" id="KW-0862">Zinc</keyword>
<proteinExistence type="inferred from homology"/>
<feature type="chain" id="PRO_5004904310" description="tRNA(adenine(34)) deaminase" evidence="8">
    <location>
        <begin position="31"/>
        <end position="238"/>
    </location>
</feature>
<comment type="cofactor">
    <cofactor evidence="1">
        <name>Zn(2+)</name>
        <dbReference type="ChEBI" id="CHEBI:29105"/>
    </cofactor>
</comment>
<gene>
    <name evidence="10" type="ORF">Naga_100013g20</name>
</gene>
<dbReference type="CDD" id="cd01285">
    <property type="entry name" value="nucleoside_deaminase"/>
    <property type="match status" value="1"/>
</dbReference>
<dbReference type="Pfam" id="PF00383">
    <property type="entry name" value="dCMP_cyt_deam_1"/>
    <property type="match status" value="1"/>
</dbReference>
<dbReference type="HAMAP" id="MF_00972">
    <property type="entry name" value="tRNA_aden_deaminase"/>
    <property type="match status" value="1"/>
</dbReference>
<keyword evidence="8" id="KW-0732">Signal</keyword>
<dbReference type="EMBL" id="AZIL01000033">
    <property type="protein sequence ID" value="EWM30484.1"/>
    <property type="molecule type" value="Genomic_DNA"/>
</dbReference>